<keyword evidence="1" id="KW-0418">Kinase</keyword>
<dbReference type="CDD" id="cd16936">
    <property type="entry name" value="HATPase_RsbW-like"/>
    <property type="match status" value="1"/>
</dbReference>
<feature type="domain" description="Histidine kinase/HSP90-like ATPase" evidence="3">
    <location>
        <begin position="11"/>
        <end position="104"/>
    </location>
</feature>
<proteinExistence type="predicted"/>
<feature type="region of interest" description="Disordered" evidence="2">
    <location>
        <begin position="1"/>
        <end position="23"/>
    </location>
</feature>
<dbReference type="InterPro" id="IPR050267">
    <property type="entry name" value="Anti-sigma-factor_SerPK"/>
</dbReference>
<accession>A0ABV8FAG2</accession>
<evidence type="ECO:0000313" key="5">
    <source>
        <dbReference type="Proteomes" id="UP001595698"/>
    </source>
</evidence>
<feature type="region of interest" description="Disordered" evidence="2">
    <location>
        <begin position="182"/>
        <end position="231"/>
    </location>
</feature>
<dbReference type="Pfam" id="PF13581">
    <property type="entry name" value="HATPase_c_2"/>
    <property type="match status" value="1"/>
</dbReference>
<keyword evidence="1" id="KW-0723">Serine/threonine-protein kinase</keyword>
<dbReference type="PANTHER" id="PTHR35526">
    <property type="entry name" value="ANTI-SIGMA-F FACTOR RSBW-RELATED"/>
    <property type="match status" value="1"/>
</dbReference>
<dbReference type="Proteomes" id="UP001595698">
    <property type="component" value="Unassembled WGS sequence"/>
</dbReference>
<keyword evidence="5" id="KW-1185">Reference proteome</keyword>
<dbReference type="EMBL" id="JBHSBC010000048">
    <property type="protein sequence ID" value="MFC3985664.1"/>
    <property type="molecule type" value="Genomic_DNA"/>
</dbReference>
<dbReference type="Gene3D" id="3.30.565.10">
    <property type="entry name" value="Histidine kinase-like ATPase, C-terminal domain"/>
    <property type="match status" value="1"/>
</dbReference>
<dbReference type="PANTHER" id="PTHR35526:SF3">
    <property type="entry name" value="ANTI-SIGMA-F FACTOR RSBW"/>
    <property type="match status" value="1"/>
</dbReference>
<name>A0ABV8FAG2_9ACTN</name>
<feature type="compositionally biased region" description="Basic and acidic residues" evidence="2">
    <location>
        <begin position="208"/>
        <end position="231"/>
    </location>
</feature>
<dbReference type="RefSeq" id="WP_386195802.1">
    <property type="nucleotide sequence ID" value="NZ_JBHSBC010000048.1"/>
</dbReference>
<keyword evidence="4" id="KW-0547">Nucleotide-binding</keyword>
<reference evidence="5" key="1">
    <citation type="journal article" date="2019" name="Int. J. Syst. Evol. Microbiol.">
        <title>The Global Catalogue of Microorganisms (GCM) 10K type strain sequencing project: providing services to taxonomists for standard genome sequencing and annotation.</title>
        <authorList>
            <consortium name="The Broad Institute Genomics Platform"/>
            <consortium name="The Broad Institute Genome Sequencing Center for Infectious Disease"/>
            <person name="Wu L."/>
            <person name="Ma J."/>
        </authorList>
    </citation>
    <scope>NUCLEOTIDE SEQUENCE [LARGE SCALE GENOMIC DNA]</scope>
    <source>
        <strain evidence="5">TBRC 7912</strain>
    </source>
</reference>
<keyword evidence="4" id="KW-0067">ATP-binding</keyword>
<dbReference type="GO" id="GO:0005524">
    <property type="term" value="F:ATP binding"/>
    <property type="evidence" value="ECO:0007669"/>
    <property type="project" value="UniProtKB-KW"/>
</dbReference>
<dbReference type="SUPFAM" id="SSF55874">
    <property type="entry name" value="ATPase domain of HSP90 chaperone/DNA topoisomerase II/histidine kinase"/>
    <property type="match status" value="1"/>
</dbReference>
<comment type="caution">
    <text evidence="4">The sequence shown here is derived from an EMBL/GenBank/DDBJ whole genome shotgun (WGS) entry which is preliminary data.</text>
</comment>
<evidence type="ECO:0000256" key="2">
    <source>
        <dbReference type="SAM" id="MobiDB-lite"/>
    </source>
</evidence>
<dbReference type="InterPro" id="IPR036890">
    <property type="entry name" value="HATPase_C_sf"/>
</dbReference>
<sequence>MRPEKNSETSFPDHPESASRARDEVREWLGTDHPAYENVRLAVSELVTDAVLYAGGEPGDGSLTLRLLALGDLLRIEVVDQGCPMASPESSLLSERGRGLVLVGLLSGGTWGCRSLERGRTVWCEIPAIPRDPFPGLEDFFDPPKSLGLPEVGGPAFPSWPECGGRRISWSATAFPAGTEFRLGGSPVLRSPPRAPPSPYPSSGVRLPKPDGEPPVERKRACAEGRRAGTR</sequence>
<keyword evidence="1" id="KW-0808">Transferase</keyword>
<evidence type="ECO:0000313" key="4">
    <source>
        <dbReference type="EMBL" id="MFC3985664.1"/>
    </source>
</evidence>
<dbReference type="InterPro" id="IPR003594">
    <property type="entry name" value="HATPase_dom"/>
</dbReference>
<organism evidence="4 5">
    <name type="scientific">Streptosporangium jomthongense</name>
    <dbReference type="NCBI Taxonomy" id="1193683"/>
    <lineage>
        <taxon>Bacteria</taxon>
        <taxon>Bacillati</taxon>
        <taxon>Actinomycetota</taxon>
        <taxon>Actinomycetes</taxon>
        <taxon>Streptosporangiales</taxon>
        <taxon>Streptosporangiaceae</taxon>
        <taxon>Streptosporangium</taxon>
    </lineage>
</organism>
<gene>
    <name evidence="4" type="ORF">ACFOYY_36435</name>
</gene>
<evidence type="ECO:0000259" key="3">
    <source>
        <dbReference type="Pfam" id="PF13581"/>
    </source>
</evidence>
<evidence type="ECO:0000256" key="1">
    <source>
        <dbReference type="ARBA" id="ARBA00022527"/>
    </source>
</evidence>
<protein>
    <submittedName>
        <fullName evidence="4">ATP-binding protein</fullName>
    </submittedName>
</protein>